<feature type="region of interest" description="Disordered" evidence="11">
    <location>
        <begin position="636"/>
        <end position="666"/>
    </location>
</feature>
<proteinExistence type="inferred from homology"/>
<evidence type="ECO:0000256" key="1">
    <source>
        <dbReference type="ARBA" id="ARBA00004141"/>
    </source>
</evidence>
<evidence type="ECO:0000256" key="8">
    <source>
        <dbReference type="ARBA" id="ARBA00023170"/>
    </source>
</evidence>
<evidence type="ECO:0000256" key="4">
    <source>
        <dbReference type="ARBA" id="ARBA00022989"/>
    </source>
</evidence>
<dbReference type="GO" id="GO:0004875">
    <property type="term" value="F:complement receptor activity"/>
    <property type="evidence" value="ECO:0007669"/>
    <property type="project" value="TreeGrafter"/>
</dbReference>
<evidence type="ECO:0000256" key="5">
    <source>
        <dbReference type="ARBA" id="ARBA00023040"/>
    </source>
</evidence>
<feature type="transmembrane region" description="Helical" evidence="12">
    <location>
        <begin position="74"/>
        <end position="94"/>
    </location>
</feature>
<feature type="transmembrane region" description="Helical" evidence="12">
    <location>
        <begin position="42"/>
        <end position="62"/>
    </location>
</feature>
<name>A0A8T2NLV9_9TELE</name>
<evidence type="ECO:0000313" key="14">
    <source>
        <dbReference type="EMBL" id="KAG9341783.1"/>
    </source>
</evidence>
<keyword evidence="3 12" id="KW-0812">Transmembrane</keyword>
<reference evidence="14" key="1">
    <citation type="thesis" date="2021" institute="BYU ScholarsArchive" country="Provo, UT, USA">
        <title>Applications of and Algorithms for Genome Assembly and Genomic Analyses with an Emphasis on Marine Teleosts.</title>
        <authorList>
            <person name="Pickett B.D."/>
        </authorList>
    </citation>
    <scope>NUCLEOTIDE SEQUENCE</scope>
    <source>
        <strain evidence="14">HI-2016</strain>
    </source>
</reference>
<dbReference type="EMBL" id="JAFBMS010000032">
    <property type="protein sequence ID" value="KAG9341783.1"/>
    <property type="molecule type" value="Genomic_DNA"/>
</dbReference>
<evidence type="ECO:0000256" key="9">
    <source>
        <dbReference type="ARBA" id="ARBA00023224"/>
    </source>
</evidence>
<dbReference type="Gene3D" id="1.20.1070.10">
    <property type="entry name" value="Rhodopsin 7-helix transmembrane proteins"/>
    <property type="match status" value="2"/>
</dbReference>
<feature type="transmembrane region" description="Helical" evidence="12">
    <location>
        <begin position="547"/>
        <end position="567"/>
    </location>
</feature>
<dbReference type="OrthoDB" id="6088892at2759"/>
<feature type="transmembrane region" description="Helical" evidence="12">
    <location>
        <begin position="419"/>
        <end position="440"/>
    </location>
</feature>
<evidence type="ECO:0000259" key="13">
    <source>
        <dbReference type="PROSITE" id="PS50262"/>
    </source>
</evidence>
<feature type="region of interest" description="Disordered" evidence="11">
    <location>
        <begin position="1"/>
        <end position="31"/>
    </location>
</feature>
<feature type="transmembrane region" description="Helical" evidence="12">
    <location>
        <begin position="154"/>
        <end position="175"/>
    </location>
</feature>
<dbReference type="PRINTS" id="PR00237">
    <property type="entry name" value="GPCRRHODOPSN"/>
</dbReference>
<dbReference type="GO" id="GO:0006954">
    <property type="term" value="P:inflammatory response"/>
    <property type="evidence" value="ECO:0007669"/>
    <property type="project" value="TreeGrafter"/>
</dbReference>
<feature type="transmembrane region" description="Helical" evidence="12">
    <location>
        <begin position="587"/>
        <end position="609"/>
    </location>
</feature>
<evidence type="ECO:0000256" key="3">
    <source>
        <dbReference type="ARBA" id="ARBA00022692"/>
    </source>
</evidence>
<accession>A0A8T2NLV9</accession>
<dbReference type="PRINTS" id="PR00526">
    <property type="entry name" value="FMETLEUPHER"/>
</dbReference>
<organism evidence="14 15">
    <name type="scientific">Albula glossodonta</name>
    <name type="common">roundjaw bonefish</name>
    <dbReference type="NCBI Taxonomy" id="121402"/>
    <lineage>
        <taxon>Eukaryota</taxon>
        <taxon>Metazoa</taxon>
        <taxon>Chordata</taxon>
        <taxon>Craniata</taxon>
        <taxon>Vertebrata</taxon>
        <taxon>Euteleostomi</taxon>
        <taxon>Actinopterygii</taxon>
        <taxon>Neopterygii</taxon>
        <taxon>Teleostei</taxon>
        <taxon>Albuliformes</taxon>
        <taxon>Albulidae</taxon>
        <taxon>Albula</taxon>
    </lineage>
</organism>
<keyword evidence="2" id="KW-0145">Chemotaxis</keyword>
<dbReference type="Proteomes" id="UP000824540">
    <property type="component" value="Unassembled WGS sequence"/>
</dbReference>
<dbReference type="PANTHER" id="PTHR24225:SF68">
    <property type="entry name" value="C3A ANAPHYLATOXIN CHEMOTACTIC RECEPTOR-LIKE-RELATED"/>
    <property type="match status" value="1"/>
</dbReference>
<keyword evidence="7" id="KW-1015">Disulfide bond</keyword>
<feature type="compositionally biased region" description="Polar residues" evidence="11">
    <location>
        <begin position="636"/>
        <end position="652"/>
    </location>
</feature>
<feature type="transmembrane region" description="Helical" evidence="12">
    <location>
        <begin position="114"/>
        <end position="133"/>
    </location>
</feature>
<dbReference type="GO" id="GO:0007204">
    <property type="term" value="P:positive regulation of cytosolic calcium ion concentration"/>
    <property type="evidence" value="ECO:0007669"/>
    <property type="project" value="TreeGrafter"/>
</dbReference>
<feature type="transmembrane region" description="Helical" evidence="12">
    <location>
        <begin position="502"/>
        <end position="527"/>
    </location>
</feature>
<feature type="transmembrane region" description="Helical" evidence="12">
    <location>
        <begin position="382"/>
        <end position="404"/>
    </location>
</feature>
<evidence type="ECO:0000256" key="10">
    <source>
        <dbReference type="ARBA" id="ARBA00025736"/>
    </source>
</evidence>
<dbReference type="GO" id="GO:0007200">
    <property type="term" value="P:phospholipase C-activating G protein-coupled receptor signaling pathway"/>
    <property type="evidence" value="ECO:0007669"/>
    <property type="project" value="TreeGrafter"/>
</dbReference>
<gene>
    <name evidence="14" type="ORF">JZ751_018505</name>
</gene>
<feature type="transmembrane region" description="Helical" evidence="12">
    <location>
        <begin position="238"/>
        <end position="260"/>
    </location>
</feature>
<keyword evidence="9" id="KW-0807">Transducer</keyword>
<dbReference type="InterPro" id="IPR000276">
    <property type="entry name" value="GPCR_Rhodpsn"/>
</dbReference>
<feature type="transmembrane region" description="Helical" evidence="12">
    <location>
        <begin position="461"/>
        <end position="482"/>
    </location>
</feature>
<dbReference type="CDD" id="cd14974">
    <property type="entry name" value="7tmA_Anaphylatoxin_R-like"/>
    <property type="match status" value="2"/>
</dbReference>
<keyword evidence="4 12" id="KW-1133">Transmembrane helix</keyword>
<evidence type="ECO:0000313" key="15">
    <source>
        <dbReference type="Proteomes" id="UP000824540"/>
    </source>
</evidence>
<dbReference type="PANTHER" id="PTHR24225">
    <property type="entry name" value="CHEMOTACTIC RECEPTOR"/>
    <property type="match status" value="1"/>
</dbReference>
<evidence type="ECO:0000256" key="6">
    <source>
        <dbReference type="ARBA" id="ARBA00023136"/>
    </source>
</evidence>
<comment type="similarity">
    <text evidence="10">Belongs to the chemokine-like receptor (CMKLR) family.</text>
</comment>
<dbReference type="SUPFAM" id="SSF81321">
    <property type="entry name" value="Family A G protein-coupled receptor-like"/>
    <property type="match status" value="2"/>
</dbReference>
<dbReference type="InterPro" id="IPR017452">
    <property type="entry name" value="GPCR_Rhodpsn_7TM"/>
</dbReference>
<dbReference type="FunFam" id="1.20.1070.10:FF:000034">
    <property type="entry name" value="G-protein coupled receptor 1"/>
    <property type="match status" value="2"/>
</dbReference>
<protein>
    <recommendedName>
        <fullName evidence="13">G-protein coupled receptors family 1 profile domain-containing protein</fullName>
    </recommendedName>
</protein>
<keyword evidence="15" id="KW-1185">Reference proteome</keyword>
<keyword evidence="6 12" id="KW-0472">Membrane</keyword>
<comment type="caution">
    <text evidence="14">The sequence shown here is derived from an EMBL/GenBank/DDBJ whole genome shotgun (WGS) entry which is preliminary data.</text>
</comment>
<dbReference type="Pfam" id="PF00001">
    <property type="entry name" value="7tm_1"/>
    <property type="match status" value="2"/>
</dbReference>
<keyword evidence="8" id="KW-0675">Receptor</keyword>
<comment type="subcellular location">
    <subcellularLocation>
        <location evidence="1">Membrane</location>
        <topology evidence="1">Multi-pass membrane protein</topology>
    </subcellularLocation>
</comment>
<evidence type="ECO:0000256" key="11">
    <source>
        <dbReference type="SAM" id="MobiDB-lite"/>
    </source>
</evidence>
<sequence>MNDTTISLPTMGENLNQTTFPNMSSNGTSKDGNTAQMHAVTLAVYCVTFLLGTTGNGLVIYVTGFKMRKTVNSIWFLNLAVADFLFTAFLPFSIVNLSRGADWPFGDFMCKFNSLVTVLNMFTSIFLLTAISLDRCLATWVVVWAKNKRTPRKVEVVCIIIWLAALGCSLPYTVFRTTASKGNKTKCINKIDKITYNQLAIIRFVIGFLIPFLIIVSSYVAIALRVRSLQRQRKYKSIRTIVAVILAFFFCWLPFHIIYFLEFNSRVLTPNPAFRKAMRIALPLSFSLATLNSCMNPLLYVFMCKDFKRKLRQSVLLNFGRQNMMQATNLSSNGTSQDGNTAQMHAVTLAVYCVTFLLGTTGNGLVIYVTGFKMRKTVNSIWFFNLAVADFLFTAFLPFSIVYLSRGADWPFGDFMCKFNSLVTVLNMFTSIFLLAAISIDRGVSTWMVVWAKNNRTPRKVEIACAVIWLGALGCSLPYTVFRVTKTEGSRTVCSLSTGANTYVGLMIFKFVMGFLIPFLVIISSYVSIGVRVRSLKKQKTNKPTQIIVAVILAFFFCWLPFHILSFLDFMKRVNTTILLSRRAIRIALPLSFSLATLNSCMNPLLYVFMCKDFKQKLHQSVLLVLEGAFTDESLMSRSSTSKPRPSLNSQGLGPEKRNDTATSLL</sequence>
<feature type="transmembrane region" description="Helical" evidence="12">
    <location>
        <begin position="280"/>
        <end position="302"/>
    </location>
</feature>
<feature type="transmembrane region" description="Helical" evidence="12">
    <location>
        <begin position="200"/>
        <end position="226"/>
    </location>
</feature>
<evidence type="ECO:0000256" key="12">
    <source>
        <dbReference type="SAM" id="Phobius"/>
    </source>
</evidence>
<dbReference type="AlphaFoldDB" id="A0A8T2NLV9"/>
<feature type="domain" description="G-protein coupled receptors family 1 profile" evidence="13">
    <location>
        <begin position="55"/>
        <end position="300"/>
    </location>
</feature>
<dbReference type="GO" id="GO:0004930">
    <property type="term" value="F:G protein-coupled receptor activity"/>
    <property type="evidence" value="ECO:0007669"/>
    <property type="project" value="UniProtKB-KW"/>
</dbReference>
<evidence type="ECO:0000256" key="2">
    <source>
        <dbReference type="ARBA" id="ARBA00022500"/>
    </source>
</evidence>
<dbReference type="InterPro" id="IPR000826">
    <property type="entry name" value="Formyl_rcpt-rel"/>
</dbReference>
<dbReference type="GO" id="GO:0005886">
    <property type="term" value="C:plasma membrane"/>
    <property type="evidence" value="ECO:0007669"/>
    <property type="project" value="TreeGrafter"/>
</dbReference>
<evidence type="ECO:0000256" key="7">
    <source>
        <dbReference type="ARBA" id="ARBA00023157"/>
    </source>
</evidence>
<dbReference type="GO" id="GO:0006935">
    <property type="term" value="P:chemotaxis"/>
    <property type="evidence" value="ECO:0007669"/>
    <property type="project" value="UniProtKB-KW"/>
</dbReference>
<keyword evidence="5" id="KW-0297">G-protein coupled receptor</keyword>
<feature type="domain" description="G-protein coupled receptors family 1 profile" evidence="13">
    <location>
        <begin position="362"/>
        <end position="607"/>
    </location>
</feature>
<dbReference type="PROSITE" id="PS50262">
    <property type="entry name" value="G_PROTEIN_RECEP_F1_2"/>
    <property type="match status" value="2"/>
</dbReference>